<sequence>MSRHLSKFAVLFALVASSLQALAAPSAIPPNILATDNKPMVMLSASKDFTMFWKAYTDFDDIDFDGVVDRTFMPNFRYYGYFDPVKCYTYSTSNNRFQPSRLADQVDKTTINGVERVKYYCTPGAGEWSGNFLNWATMSRIDILRKVLYGGMRSEDTADSTTLELSFVPRNSQAFVKYYNGADLNKLTSYNTSDALAKGITTCRRPAEDSGVSHTGTFTPEIRVAVGNVILWNMTEVRTCNWADGGSSEPSYTWRSDTISYLSANYVTPDGTLATGNHVHLSTTPKKSDTGNTSFVARVQVCASTALLGNEKCKNYNTSASPKWKPIGLLQDFGESKNSGVEAARAEFGLMMGSYDNNLKGGVLRKNMGQMNDEIEASTGRFTSTTGIIKSLNEITLYDYDVGSGNYSTTSCPTDKRFSDKIVNGTCPSWGNPVGELVLETMRYFANKDAYTSSGSGYDAAVGLTAATRVDPMVSNPAIGTSTRSALYGNPICRPLNMLAVTSGANSFDDDDYGSRFTDLNVGSATVEGIVKKLGDLEGVTGTSRLVGENGDAGPDLLCTAKTISDLSKVKGICADGPNFRGTYLGAGVAYQANTNRIRNDFDASTAHPTDWPNNALRVRSYGVSMSGGVATIAVPIDTGKFVYITPAGRDKISGNYLPGNMVDFKILSRSADGKSGSALVLWQHSMLGEDQDQDMLGVLRYEVLAGPQIRIYTQALESDTGSGAAYAFGYTIVGTKNLDDSASDGVHFHSGINLAPMGPNDASGTVGYSAGVLQGANDTDTSGGVCDPSPGSNGKLCSVVNGKTTRGETYKTYKAVGGSNALIREPLWYISKYGGFKYDTSKTAYSDAYPTDSNRQSWDTKRNDDQACGGSTGVNCYDGEPDNYFVARSPEKLETSLNAILEDITNSSNTAPAIASSQLRTNDLKYVATFDPGDASGALRAFPLLSTGDFDSVPKWEAHAQLTAMSADSRNIITNDGTTGIKFRWADIGTTKQGLIKGSGDDTYGQKLLNWLRGDKTEVSLFRKRAASSIMGPIVNSNPVVEGVPSGKFFSSAFSGYDTFVTTWKNRRPVIWVGAGDGMLHAFDARNAAGGGAPIMSYVPEPFFTPDSVTNAVDNASTLPDWANSQGAKVQSFVDGSPFVGDLKVSSTWKTYLFSSLGRGGKGLFALDVTNAGTVVASDGSITGNQLDEAHASDIFKWQFTANSDSDLGYIVSEPTTSRFNNQAGQIVRLNNGRWAALFGNGVGSATGHAALFIMFAEGPAGSASNGGVYKKLVADSTSTDNGLSTPIWVDTNNDGVADYIYAGDIKGNVWKFDVSDADSVNWKVAYYGNPLFIATDASANRLPITGAPEVRFHPMGGVMINVATGMAVNSGDFPNTTRTNGIFGVWDKTTFASMSAAVVATSLPRVATLEARTLNNVGTDTTSRYITGSAIDWSTKLGWKVYLPVSSEMSLSNLTITNSQLLTVTVSPPLAHTGTATDPCFDNPIARLNAMDPITGLPSSLLGTTTVTIAGVPTVVNLATTSINDQKVRIAKDLVGKGSTQAGCASGALNCTAVEGASDKGKRFSTATDTGRIFWREIPGLKTR</sequence>
<evidence type="ECO:0000256" key="3">
    <source>
        <dbReference type="SAM" id="SignalP"/>
    </source>
</evidence>
<proteinExistence type="predicted"/>
<dbReference type="EMBL" id="QUSW01000001">
    <property type="protein sequence ID" value="RQP26388.1"/>
    <property type="molecule type" value="Genomic_DNA"/>
</dbReference>
<accession>A0A3N7HVI8</accession>
<evidence type="ECO:0000256" key="2">
    <source>
        <dbReference type="ARBA" id="ARBA00022837"/>
    </source>
</evidence>
<comment type="caution">
    <text evidence="5">The sequence shown here is derived from an EMBL/GenBank/DDBJ whole genome shotgun (WGS) entry which is preliminary data.</text>
</comment>
<dbReference type="InterPro" id="IPR008707">
    <property type="entry name" value="B-propeller_PilY1"/>
</dbReference>
<evidence type="ECO:0000313" key="6">
    <source>
        <dbReference type="Proteomes" id="UP000267464"/>
    </source>
</evidence>
<keyword evidence="3" id="KW-0732">Signal</keyword>
<feature type="chain" id="PRO_5018101028" description="PilY1 beta-propeller domain-containing protein" evidence="3">
    <location>
        <begin position="24"/>
        <end position="1586"/>
    </location>
</feature>
<dbReference type="RefSeq" id="WP_124539068.1">
    <property type="nucleotide sequence ID" value="NZ_QUSW01000001.1"/>
</dbReference>
<dbReference type="Pfam" id="PF05567">
    <property type="entry name" value="T4P_PilY1"/>
    <property type="match status" value="1"/>
</dbReference>
<evidence type="ECO:0000256" key="1">
    <source>
        <dbReference type="ARBA" id="ARBA00022723"/>
    </source>
</evidence>
<name>A0A3N7HVI8_9BURK</name>
<evidence type="ECO:0000259" key="4">
    <source>
        <dbReference type="Pfam" id="PF05567"/>
    </source>
</evidence>
<evidence type="ECO:0000313" key="5">
    <source>
        <dbReference type="EMBL" id="RQP26388.1"/>
    </source>
</evidence>
<dbReference type="Proteomes" id="UP000267464">
    <property type="component" value="Unassembled WGS sequence"/>
</dbReference>
<gene>
    <name evidence="5" type="ORF">DZC73_05040</name>
</gene>
<reference evidence="5 6" key="2">
    <citation type="submission" date="2018-12" db="EMBL/GenBank/DDBJ databases">
        <title>Rhizobacter gummiphilus sp. nov., a rubber-degrading bacterium isolated from the soil of a botanical garden in Japan.</title>
        <authorList>
            <person name="Shunsuke S.S."/>
        </authorList>
    </citation>
    <scope>NUCLEOTIDE SEQUENCE [LARGE SCALE GENOMIC DNA]</scope>
    <source>
        <strain evidence="5 6">S-16</strain>
    </source>
</reference>
<dbReference type="OrthoDB" id="7156875at2"/>
<feature type="domain" description="PilY1 beta-propeller" evidence="4">
    <location>
        <begin position="1033"/>
        <end position="1398"/>
    </location>
</feature>
<keyword evidence="1" id="KW-0479">Metal-binding</keyword>
<protein>
    <recommendedName>
        <fullName evidence="4">PilY1 beta-propeller domain-containing protein</fullName>
    </recommendedName>
</protein>
<reference evidence="5 6" key="1">
    <citation type="submission" date="2018-08" db="EMBL/GenBank/DDBJ databases">
        <authorList>
            <person name="Khan S.A."/>
            <person name="Jeon C.O."/>
            <person name="Chun B.H."/>
            <person name="Jeong S.E."/>
        </authorList>
    </citation>
    <scope>NUCLEOTIDE SEQUENCE [LARGE SCALE GENOMIC DNA]</scope>
    <source>
        <strain evidence="5 6">S-16</strain>
    </source>
</reference>
<keyword evidence="6" id="KW-1185">Reference proteome</keyword>
<organism evidence="5 6">
    <name type="scientific">Piscinibacter terrae</name>
    <dbReference type="NCBI Taxonomy" id="2496871"/>
    <lineage>
        <taxon>Bacteria</taxon>
        <taxon>Pseudomonadati</taxon>
        <taxon>Pseudomonadota</taxon>
        <taxon>Betaproteobacteria</taxon>
        <taxon>Burkholderiales</taxon>
        <taxon>Sphaerotilaceae</taxon>
        <taxon>Piscinibacter</taxon>
    </lineage>
</organism>
<feature type="signal peptide" evidence="3">
    <location>
        <begin position="1"/>
        <end position="23"/>
    </location>
</feature>
<keyword evidence="2" id="KW-0106">Calcium</keyword>
<dbReference type="GO" id="GO:0046872">
    <property type="term" value="F:metal ion binding"/>
    <property type="evidence" value="ECO:0007669"/>
    <property type="project" value="UniProtKB-KW"/>
</dbReference>